<reference evidence="5" key="9">
    <citation type="submission" date="2025-08" db="UniProtKB">
        <authorList>
            <consortium name="RefSeq"/>
        </authorList>
    </citation>
    <scope>IDENTIFICATION</scope>
</reference>
<dbReference type="SMART" id="SM00448">
    <property type="entry name" value="REC"/>
    <property type="match status" value="1"/>
</dbReference>
<dbReference type="Gene3D" id="3.40.50.2300">
    <property type="match status" value="1"/>
</dbReference>
<evidence type="ECO:0000313" key="5">
    <source>
        <dbReference type="RefSeq" id="WP_028310052.1"/>
    </source>
</evidence>
<dbReference type="PROSITE" id="PS50883">
    <property type="entry name" value="EAL"/>
    <property type="match status" value="1"/>
</dbReference>
<dbReference type="AlphaFoldDB" id="A0A8B6X197"/>
<dbReference type="PROSITE" id="PS50110">
    <property type="entry name" value="RESPONSE_REGULATORY"/>
    <property type="match status" value="1"/>
</dbReference>
<proteinExistence type="predicted"/>
<dbReference type="EC" id="3.1.4.52" evidence="5"/>
<reference evidence="5" key="1">
    <citation type="journal article" date="2004" name="Mol. Microbiol.">
        <title>GGDEF and EAL domains inversely regulate cyclic di-GMP levels and transition from sessility to motility.</title>
        <authorList>
            <person name="Simm R."/>
            <person name="Morr M."/>
            <person name="Kader A."/>
            <person name="Nimtz M."/>
            <person name="Romling U."/>
        </authorList>
    </citation>
    <scope>NUCLEOTIDE SEQUENCE</scope>
</reference>
<dbReference type="Pfam" id="PF00072">
    <property type="entry name" value="Response_reg"/>
    <property type="match status" value="1"/>
</dbReference>
<organism evidence="4 5">
    <name type="scientific">Derxia gummosa DSM 723</name>
    <dbReference type="NCBI Taxonomy" id="1121388"/>
    <lineage>
        <taxon>Bacteria</taxon>
        <taxon>Pseudomonadati</taxon>
        <taxon>Pseudomonadota</taxon>
        <taxon>Betaproteobacteria</taxon>
        <taxon>Burkholderiales</taxon>
        <taxon>Alcaligenaceae</taxon>
        <taxon>Derxia</taxon>
    </lineage>
</organism>
<reference evidence="5" key="3">
    <citation type="journal article" date="2006" name="J. Bacteriol.">
        <title>Structural classification of bacterial response regulators: diversity of output domains and domain combinations.</title>
        <authorList>
            <person name="Galperin M.Y."/>
        </authorList>
    </citation>
    <scope>NUCLEOTIDE SEQUENCE</scope>
</reference>
<protein>
    <submittedName>
        <fullName evidence="5">EAL domain-containing response regulator</fullName>
        <ecNumber evidence="5">3.1.4.52</ecNumber>
    </submittedName>
</protein>
<dbReference type="Gene3D" id="3.20.20.450">
    <property type="entry name" value="EAL domain"/>
    <property type="match status" value="1"/>
</dbReference>
<evidence type="ECO:0000259" key="2">
    <source>
        <dbReference type="PROSITE" id="PS50110"/>
    </source>
</evidence>
<dbReference type="InterPro" id="IPR001633">
    <property type="entry name" value="EAL_dom"/>
</dbReference>
<dbReference type="SMART" id="SM00052">
    <property type="entry name" value="EAL"/>
    <property type="match status" value="1"/>
</dbReference>
<feature type="domain" description="EAL" evidence="3">
    <location>
        <begin position="149"/>
        <end position="402"/>
    </location>
</feature>
<dbReference type="GO" id="GO:0000160">
    <property type="term" value="P:phosphorelay signal transduction system"/>
    <property type="evidence" value="ECO:0007669"/>
    <property type="project" value="InterPro"/>
</dbReference>
<reference evidence="5" key="7">
    <citation type="journal article" date="2016" name="J. Bacteriol.">
        <title>Diversity of Cyclic Di-GMP-Binding Proteins and Mechanisms.</title>
        <authorList>
            <person name="Chou S.H."/>
            <person name="Galperin M.Y."/>
        </authorList>
    </citation>
    <scope>NUCLEOTIDE SEQUENCE</scope>
</reference>
<evidence type="ECO:0000256" key="1">
    <source>
        <dbReference type="PROSITE-ProRule" id="PRU00169"/>
    </source>
</evidence>
<dbReference type="InterPro" id="IPR001789">
    <property type="entry name" value="Sig_transdc_resp-reg_receiver"/>
</dbReference>
<dbReference type="SUPFAM" id="SSF141868">
    <property type="entry name" value="EAL domain-like"/>
    <property type="match status" value="1"/>
</dbReference>
<reference evidence="5" key="5">
    <citation type="journal article" date="2010" name="Curr. Opin. Microbiol.">
        <title>Diversity of structure and function of response regulator output domains.</title>
        <authorList>
            <person name="Galperin M.Y."/>
        </authorList>
    </citation>
    <scope>NUCLEOTIDE SEQUENCE</scope>
</reference>
<accession>A0A8B6X197</accession>
<dbReference type="Pfam" id="PF00563">
    <property type="entry name" value="EAL"/>
    <property type="match status" value="1"/>
</dbReference>
<dbReference type="Proteomes" id="UP000675920">
    <property type="component" value="Unplaced"/>
</dbReference>
<reference evidence="5" key="6">
    <citation type="journal article" date="2010" name="J. Mol. Biol.">
        <title>Structural insight into the mechanism of c-di-GMP hydrolysis by EAL domain phosphodiesterases.</title>
        <authorList>
            <person name="Tchigvintsev A."/>
            <person name="Xu X."/>
            <person name="Singer A."/>
            <person name="Chang C."/>
            <person name="Brown G."/>
            <person name="Proudfoot M."/>
            <person name="Cui H."/>
            <person name="Flick R."/>
            <person name="Anderson W.F."/>
            <person name="Joachimiak A."/>
            <person name="Galperin M.Y."/>
            <person name="Savchenko A."/>
            <person name="Yakunin A.F."/>
        </authorList>
    </citation>
    <scope>NUCLEOTIDE SEQUENCE</scope>
</reference>
<reference evidence="5" key="4">
    <citation type="journal article" date="2009" name="Nat. Rev. Microbiol.">
        <title>Structural and mechanistic determinants of c-di-GMP signalling.</title>
        <authorList>
            <person name="Schirmer T."/>
            <person name="Jenal U."/>
        </authorList>
    </citation>
    <scope>NUCLEOTIDE SEQUENCE</scope>
</reference>
<sequence length="414" mass="44336">MSARPADSAKVLVVDDDRFQRRTLARQLRAAGAADVAEAEDGNAALAWLHDHGDEAWLALCDLDMPGMDGLELVRHFDTANPRGAIALLSAHDADVLRSASLLGGGDSRRLLGTWAKPLASADLADIFMRWRLLAGDSLLLPDDAGADTCIDVSELRAALERGAVVAWLQPKIELATGAVVGAEALARLDLGAGGVMLPGQFWHQVASDGRELETTLTMVGQLGRALPAILARREPFVVALNLALDSIAAAEALPRLSAAVEAAGIGREHLMFEITESAAAVQSAIAAGNVARLRMRGFRLSIDDFGTGHSTLDQLYRLPFSELKLDRSFVQQAMHDRTARAMVQSTLQLARTLGLSTVAEGVEDEATALLLRELGCDCAQGWLFAPAMPPEEFVRWLDRHADARAMAAFDARV</sequence>
<dbReference type="OrthoDB" id="9813903at2"/>
<keyword evidence="1" id="KW-0597">Phosphoprotein</keyword>
<name>A0A8B6X197_9BURK</name>
<evidence type="ECO:0000313" key="4">
    <source>
        <dbReference type="Proteomes" id="UP000675920"/>
    </source>
</evidence>
<reference evidence="5" key="2">
    <citation type="journal article" date="2005" name="J. Bacteriol.">
        <title>The ubiquitous protein domain EAL is a cyclic diguanylate-specific phosphodiesterase: enzymatically active and inactive EAL domains.</title>
        <authorList>
            <person name="Schmidt A.J."/>
            <person name="Ryjenkov D.A."/>
            <person name="Gomelsky M."/>
        </authorList>
    </citation>
    <scope>NUCLEOTIDE SEQUENCE</scope>
</reference>
<dbReference type="RefSeq" id="WP_028310052.1">
    <property type="nucleotide sequence ID" value="NZ_AXWS01000007.1"/>
</dbReference>
<dbReference type="InterPro" id="IPR011006">
    <property type="entry name" value="CheY-like_superfamily"/>
</dbReference>
<dbReference type="PANTHER" id="PTHR33121:SF79">
    <property type="entry name" value="CYCLIC DI-GMP PHOSPHODIESTERASE PDED-RELATED"/>
    <property type="match status" value="1"/>
</dbReference>
<reference evidence="5" key="8">
    <citation type="journal article" date="2019" name="Annu. Rev. Microbiol.">
        <title>Structural Basis of Response Regulator Function.</title>
        <authorList>
            <person name="Gao R."/>
            <person name="Bouillet S."/>
            <person name="Stock A.M."/>
        </authorList>
    </citation>
    <scope>NUCLEOTIDE SEQUENCE</scope>
</reference>
<dbReference type="InterPro" id="IPR050706">
    <property type="entry name" value="Cyclic-di-GMP_PDE-like"/>
</dbReference>
<dbReference type="GO" id="GO:0071111">
    <property type="term" value="F:cyclic-guanylate-specific phosphodiesterase activity"/>
    <property type="evidence" value="ECO:0007669"/>
    <property type="project" value="UniProtKB-EC"/>
</dbReference>
<keyword evidence="4" id="KW-1185">Reference proteome</keyword>
<dbReference type="InterPro" id="IPR035919">
    <property type="entry name" value="EAL_sf"/>
</dbReference>
<dbReference type="CDD" id="cd01948">
    <property type="entry name" value="EAL"/>
    <property type="match status" value="1"/>
</dbReference>
<dbReference type="SUPFAM" id="SSF52172">
    <property type="entry name" value="CheY-like"/>
    <property type="match status" value="1"/>
</dbReference>
<feature type="domain" description="Response regulatory" evidence="2">
    <location>
        <begin position="10"/>
        <end position="132"/>
    </location>
</feature>
<dbReference type="PANTHER" id="PTHR33121">
    <property type="entry name" value="CYCLIC DI-GMP PHOSPHODIESTERASE PDEF"/>
    <property type="match status" value="1"/>
</dbReference>
<evidence type="ECO:0000259" key="3">
    <source>
        <dbReference type="PROSITE" id="PS50883"/>
    </source>
</evidence>
<feature type="modified residue" description="4-aspartylphosphate" evidence="1">
    <location>
        <position position="62"/>
    </location>
</feature>